<dbReference type="InterPro" id="IPR046960">
    <property type="entry name" value="PPR_At4g14850-like_plant"/>
</dbReference>
<dbReference type="GO" id="GO:0003723">
    <property type="term" value="F:RNA binding"/>
    <property type="evidence" value="ECO:0007669"/>
    <property type="project" value="InterPro"/>
</dbReference>
<keyword evidence="2" id="KW-1185">Reference proteome</keyword>
<dbReference type="eggNOG" id="KOG4197">
    <property type="taxonomic scope" value="Eukaryota"/>
</dbReference>
<dbReference type="AlphaFoldDB" id="A0A0A0KRU0"/>
<dbReference type="GO" id="GO:0009451">
    <property type="term" value="P:RNA modification"/>
    <property type="evidence" value="ECO:0007669"/>
    <property type="project" value="InterPro"/>
</dbReference>
<organism evidence="1 2">
    <name type="scientific">Cucumis sativus</name>
    <name type="common">Cucumber</name>
    <dbReference type="NCBI Taxonomy" id="3659"/>
    <lineage>
        <taxon>Eukaryota</taxon>
        <taxon>Viridiplantae</taxon>
        <taxon>Streptophyta</taxon>
        <taxon>Embryophyta</taxon>
        <taxon>Tracheophyta</taxon>
        <taxon>Spermatophyta</taxon>
        <taxon>Magnoliopsida</taxon>
        <taxon>eudicotyledons</taxon>
        <taxon>Gunneridae</taxon>
        <taxon>Pentapetalae</taxon>
        <taxon>rosids</taxon>
        <taxon>fabids</taxon>
        <taxon>Cucurbitales</taxon>
        <taxon>Cucurbitaceae</taxon>
        <taxon>Benincaseae</taxon>
        <taxon>Cucumis</taxon>
    </lineage>
</organism>
<dbReference type="PANTHER" id="PTHR47926">
    <property type="entry name" value="PENTATRICOPEPTIDE REPEAT-CONTAINING PROTEIN"/>
    <property type="match status" value="1"/>
</dbReference>
<reference evidence="1 2" key="2">
    <citation type="journal article" date="2009" name="PLoS ONE">
        <title>An integrated genetic and cytogenetic map of the cucumber genome.</title>
        <authorList>
            <person name="Ren Y."/>
            <person name="Zhang Z."/>
            <person name="Liu J."/>
            <person name="Staub J.E."/>
            <person name="Han Y."/>
            <person name="Cheng Z."/>
            <person name="Li X."/>
            <person name="Lu J."/>
            <person name="Miao H."/>
            <person name="Kang H."/>
            <person name="Xie B."/>
            <person name="Gu X."/>
            <person name="Wang X."/>
            <person name="Du Y."/>
            <person name="Jin W."/>
            <person name="Huang S."/>
        </authorList>
    </citation>
    <scope>NUCLEOTIDE SEQUENCE [LARGE SCALE GENOMIC DNA]</scope>
    <source>
        <strain evidence="2">cv. 9930</strain>
    </source>
</reference>
<protein>
    <submittedName>
        <fullName evidence="1">Uncharacterized protein</fullName>
    </submittedName>
</protein>
<reference evidence="1 2" key="3">
    <citation type="journal article" date="2010" name="BMC Genomics">
        <title>Transcriptome sequencing and comparative analysis of cucumber flowers with different sex types.</title>
        <authorList>
            <person name="Guo S."/>
            <person name="Zheng Y."/>
            <person name="Joung J.G."/>
            <person name="Liu S."/>
            <person name="Zhang Z."/>
            <person name="Crasta O.R."/>
            <person name="Sobral B.W."/>
            <person name="Xu Y."/>
            <person name="Huang S."/>
            <person name="Fei Z."/>
        </authorList>
    </citation>
    <scope>NUCLEOTIDE SEQUENCE [LARGE SCALE GENOMIC DNA]</scope>
    <source>
        <strain evidence="2">cv. 9930</strain>
    </source>
</reference>
<accession>A0A0A0KRU0</accession>
<dbReference type="InterPro" id="IPR046848">
    <property type="entry name" value="E_motif"/>
</dbReference>
<evidence type="ECO:0000313" key="2">
    <source>
        <dbReference type="Proteomes" id="UP000029981"/>
    </source>
</evidence>
<dbReference type="OMA" id="CCHAGHL"/>
<dbReference type="Gramene" id="KGN51594">
    <property type="protein sequence ID" value="KGN51594"/>
    <property type="gene ID" value="Csa_5G583250"/>
</dbReference>
<reference evidence="1 2" key="4">
    <citation type="journal article" date="2011" name="BMC Genomics">
        <title>RNA-Seq improves annotation of protein-coding genes in the cucumber genome.</title>
        <authorList>
            <person name="Li Z."/>
            <person name="Zhang Z."/>
            <person name="Yan P."/>
            <person name="Huang S."/>
            <person name="Fei Z."/>
            <person name="Lin K."/>
        </authorList>
    </citation>
    <scope>NUCLEOTIDE SEQUENCE [LARGE SCALE GENOMIC DNA]</scope>
    <source>
        <strain evidence="2">cv. 9930</strain>
    </source>
</reference>
<dbReference type="Proteomes" id="UP000029981">
    <property type="component" value="Chromosome 5"/>
</dbReference>
<dbReference type="EMBL" id="CM002926">
    <property type="protein sequence ID" value="KGN51594.1"/>
    <property type="molecule type" value="Genomic_DNA"/>
</dbReference>
<sequence>MECDDRWTIKSRGLQGLLHFKSMKQDYGQGPSMDHYGRYGRSSWSSSQDQRSLGFYRKHAYSPGFSVYGAMLGACKIHKNDELGEKAANKLFELNPVGGGYHVLLANIYPSALKWSKIAEIRKTIEKKGLKKIPGGSLVKWRNEVNSFYSGSTNSSKIQENIYMPFLKNYVPDINSNHDVEDDVQEQLLNSHNEKLAIAFKNYSYNIQF</sequence>
<gene>
    <name evidence="1" type="ORF">Csa_5G583250</name>
</gene>
<dbReference type="Pfam" id="PF20431">
    <property type="entry name" value="E_motif"/>
    <property type="match status" value="1"/>
</dbReference>
<proteinExistence type="predicted"/>
<name>A0A0A0KRU0_CUCSA</name>
<evidence type="ECO:0000313" key="1">
    <source>
        <dbReference type="EMBL" id="KGN51594.1"/>
    </source>
</evidence>
<reference evidence="1 2" key="1">
    <citation type="journal article" date="2009" name="Nat. Genet.">
        <title>The genome of the cucumber, Cucumis sativus L.</title>
        <authorList>
            <person name="Huang S."/>
            <person name="Li R."/>
            <person name="Zhang Z."/>
            <person name="Li L."/>
            <person name="Gu X."/>
            <person name="Fan W."/>
            <person name="Lucas W.J."/>
            <person name="Wang X."/>
            <person name="Xie B."/>
            <person name="Ni P."/>
            <person name="Ren Y."/>
            <person name="Zhu H."/>
            <person name="Li J."/>
            <person name="Lin K."/>
            <person name="Jin W."/>
            <person name="Fei Z."/>
            <person name="Li G."/>
            <person name="Staub J."/>
            <person name="Kilian A."/>
            <person name="van der Vossen E.A."/>
            <person name="Wu Y."/>
            <person name="Guo J."/>
            <person name="He J."/>
            <person name="Jia Z."/>
            <person name="Ren Y."/>
            <person name="Tian G."/>
            <person name="Lu Y."/>
            <person name="Ruan J."/>
            <person name="Qian W."/>
            <person name="Wang M."/>
            <person name="Huang Q."/>
            <person name="Li B."/>
            <person name="Xuan Z."/>
            <person name="Cao J."/>
            <person name="Asan"/>
            <person name="Wu Z."/>
            <person name="Zhang J."/>
            <person name="Cai Q."/>
            <person name="Bai Y."/>
            <person name="Zhao B."/>
            <person name="Han Y."/>
            <person name="Li Y."/>
            <person name="Li X."/>
            <person name="Wang S."/>
            <person name="Shi Q."/>
            <person name="Liu S."/>
            <person name="Cho W.K."/>
            <person name="Kim J.Y."/>
            <person name="Xu Y."/>
            <person name="Heller-Uszynska K."/>
            <person name="Miao H."/>
            <person name="Cheng Z."/>
            <person name="Zhang S."/>
            <person name="Wu J."/>
            <person name="Yang Y."/>
            <person name="Kang H."/>
            <person name="Li M."/>
            <person name="Liang H."/>
            <person name="Ren X."/>
            <person name="Shi Z."/>
            <person name="Wen M."/>
            <person name="Jian M."/>
            <person name="Yang H."/>
            <person name="Zhang G."/>
            <person name="Yang Z."/>
            <person name="Chen R."/>
            <person name="Liu S."/>
            <person name="Li J."/>
            <person name="Ma L."/>
            <person name="Liu H."/>
            <person name="Zhou Y."/>
            <person name="Zhao J."/>
            <person name="Fang X."/>
            <person name="Li G."/>
            <person name="Fang L."/>
            <person name="Li Y."/>
            <person name="Liu D."/>
            <person name="Zheng H."/>
            <person name="Zhang Y."/>
            <person name="Qin N."/>
            <person name="Li Z."/>
            <person name="Yang G."/>
            <person name="Yang S."/>
            <person name="Bolund L."/>
            <person name="Kristiansen K."/>
            <person name="Zheng H."/>
            <person name="Li S."/>
            <person name="Zhang X."/>
            <person name="Yang H."/>
            <person name="Wang J."/>
            <person name="Sun R."/>
            <person name="Zhang B."/>
            <person name="Jiang S."/>
            <person name="Wang J."/>
            <person name="Du Y."/>
            <person name="Li S."/>
        </authorList>
    </citation>
    <scope>NUCLEOTIDE SEQUENCE [LARGE SCALE GENOMIC DNA]</scope>
    <source>
        <strain evidence="2">cv. 9930</strain>
    </source>
</reference>
<dbReference type="PANTHER" id="PTHR47926:SF373">
    <property type="entry name" value="TETRATRICOPEPTIDE-LIKE HELICAL DOMAIN SUPERFAMILY, DYW DOMAIN-CONTAINING PROTEIN"/>
    <property type="match status" value="1"/>
</dbReference>